<keyword evidence="1" id="KW-0472">Membrane</keyword>
<evidence type="ECO:0000313" key="4">
    <source>
        <dbReference type="EMBL" id="NMI23980.1"/>
    </source>
</evidence>
<organism evidence="3">
    <name type="scientific">Xanthomonas hortorum pv. pelargonii</name>
    <dbReference type="NCBI Taxonomy" id="453602"/>
    <lineage>
        <taxon>Bacteria</taxon>
        <taxon>Pseudomonadati</taxon>
        <taxon>Pseudomonadota</taxon>
        <taxon>Gammaproteobacteria</taxon>
        <taxon>Lysobacterales</taxon>
        <taxon>Lysobacteraceae</taxon>
        <taxon>Xanthomonas</taxon>
    </lineage>
</organism>
<feature type="transmembrane region" description="Helical" evidence="1">
    <location>
        <begin position="54"/>
        <end position="73"/>
    </location>
</feature>
<feature type="transmembrane region" description="Helical" evidence="1">
    <location>
        <begin position="153"/>
        <end position="171"/>
    </location>
</feature>
<reference evidence="4" key="4">
    <citation type="journal article" date="2020" name="Syst. Appl. Microbiol.">
        <title>Clarifying the taxonomy of the causal agent of bacterial leaf spot of lettuce through a polyphasic approach reveals that Xanthomonas cynarae Trebaol et al. 2000 emend. Timilsina et al. 2019 is a later heterotypic synonym of Xanthomonas hortorum Vauterin et al. 1995.</title>
        <authorList>
            <person name="Moriniere L."/>
            <person name="Burlet A."/>
            <person name="Rosenthal E.R."/>
            <person name="Nesme X."/>
            <person name="Portier P."/>
            <person name="Bull C.T."/>
            <person name="Lavire C."/>
            <person name="Fischer-Le Saux M."/>
            <person name="Bertolla F."/>
        </authorList>
    </citation>
    <scope>NUCLEOTIDE SEQUENCE</scope>
    <source>
        <strain evidence="4">CFBP2533</strain>
    </source>
</reference>
<accession>A0A6V7D9P2</accession>
<dbReference type="EMBL" id="LR828261">
    <property type="protein sequence ID" value="CAD0329632.1"/>
    <property type="molecule type" value="Genomic_DNA"/>
</dbReference>
<sequence length="208" mass="22702">MKAVLGQLRARLARRADSEHGQALVRIVLILLMLVYALTFAQQWQVSRHKLQQLFCLIAIGQGMALVLFGWIVANPQRSHLRRTLGMLSDYGLIGLAMTWMGAPMAFLYVVLLWITIGNGLRFGSEALHNAVAMATLSFGSTLANSSYWQGRLGLAIALLGALIVIPMSLLRTLREHDQAIIEPPPAAGIDAATQQGRIPTPSTPPRV</sequence>
<feature type="transmembrane region" description="Helical" evidence="1">
    <location>
        <begin position="23"/>
        <end position="42"/>
    </location>
</feature>
<evidence type="ECO:0000313" key="5">
    <source>
        <dbReference type="Proteomes" id="UP000548771"/>
    </source>
</evidence>
<gene>
    <name evidence="3" type="primary">rpfC_1</name>
    <name evidence="2" type="synonym">rpfH</name>
    <name evidence="3" type="ORF">CFBP2533_21020</name>
    <name evidence="4" type="ORF">E1J24_19570</name>
</gene>
<evidence type="ECO:0000256" key="1">
    <source>
        <dbReference type="SAM" id="Phobius"/>
    </source>
</evidence>
<proteinExistence type="predicted"/>
<reference evidence="4" key="2">
    <citation type="submission" date="2019-03" db="EMBL/GenBank/DDBJ databases">
        <authorList>
            <person name="Moriniere L."/>
            <person name="Burlet A."/>
            <person name="Rosenthal E."/>
            <person name="Portier P."/>
            <person name="Lavire C."/>
            <person name="Nesme X."/>
            <person name="Bull C.T."/>
            <person name="Le Saux M."/>
            <person name="Bertolla F."/>
        </authorList>
    </citation>
    <scope>NUCLEOTIDE SEQUENCE</scope>
    <source>
        <strain evidence="4">CFBP2533</strain>
    </source>
</reference>
<reference evidence="2" key="1">
    <citation type="submission" date="2011-09" db="EMBL/GenBank/DDBJ databases">
        <title>The rpf cluster of Xanthomonas campestris pv. pelargonii.</title>
        <authorList>
            <person name="Barel V."/>
            <person name="Chalupowicz L."/>
            <person name="Manulis-Sasson S."/>
        </authorList>
    </citation>
    <scope>NUCLEOTIDE SEQUENCE</scope>
    <source>
        <strain evidence="2">Xcp 305</strain>
    </source>
</reference>
<protein>
    <submittedName>
        <fullName evidence="2 4">RpfH</fullName>
    </submittedName>
    <submittedName>
        <fullName evidence="3">Sensory/regulatory protein RpfC</fullName>
    </submittedName>
</protein>
<evidence type="ECO:0000313" key="3">
    <source>
        <dbReference type="EMBL" id="CAD0329632.1"/>
    </source>
</evidence>
<dbReference type="EMBL" id="LR828261">
    <property type="protein sequence ID" value="CAD0329635.1"/>
    <property type="molecule type" value="Genomic_DNA"/>
</dbReference>
<dbReference type="EMBL" id="SMDX01000032">
    <property type="protein sequence ID" value="NMI23980.1"/>
    <property type="molecule type" value="Genomic_DNA"/>
</dbReference>
<dbReference type="AlphaFoldDB" id="A0A6V7D9P2"/>
<keyword evidence="1" id="KW-1133">Transmembrane helix</keyword>
<reference evidence="5" key="3">
    <citation type="journal article" date="2020" name="Syst. Appl. Microbiol.">
        <title>Clarifying the taxonomy of the causal agent of bacterial leaf spot of lettuce through a polyphasic approach reveals that Xanthomonas cynarae Trebaol et al. 2000 emend. Timilsina et al. 2019 is a later heterotypic synonym of Xanthomonas hortorum Vauterin et al. 1995.</title>
        <authorList>
            <person name="Moriniere L."/>
            <person name="Burlet A."/>
            <person name="Rosenthal E.R."/>
            <person name="Nesme X."/>
            <person name="Portier P."/>
            <person name="Bull C.T."/>
            <person name="Lavire C."/>
            <person name="Fischer-Le Saux M."/>
            <person name="Bertolla F."/>
        </authorList>
    </citation>
    <scope>NUCLEOTIDE SEQUENCE [LARGE SCALE GENOMIC DNA]</scope>
    <source>
        <strain evidence="5">CFBP2533</strain>
    </source>
</reference>
<reference evidence="3" key="5">
    <citation type="submission" date="2020-07" db="EMBL/GenBank/DDBJ databases">
        <authorList>
            <person name="Pothier F. J."/>
        </authorList>
    </citation>
    <scope>NUCLEOTIDE SEQUENCE</scope>
    <source>
        <strain evidence="3">CFBP 2533</strain>
    </source>
</reference>
<dbReference type="EMBL" id="JN656970">
    <property type="protein sequence ID" value="AEZ02835.1"/>
    <property type="molecule type" value="Genomic_DNA"/>
</dbReference>
<feature type="transmembrane region" description="Helical" evidence="1">
    <location>
        <begin position="93"/>
        <end position="115"/>
    </location>
</feature>
<evidence type="ECO:0000313" key="2">
    <source>
        <dbReference type="EMBL" id="AEZ02835.1"/>
    </source>
</evidence>
<keyword evidence="1" id="KW-0812">Transmembrane</keyword>
<name>A0A6V7D9P2_9XANT</name>
<dbReference type="Proteomes" id="UP000548771">
    <property type="component" value="Unassembled WGS sequence"/>
</dbReference>
<accession>H6ULE6</accession>